<dbReference type="InterPro" id="IPR000531">
    <property type="entry name" value="Beta-barrel_TonB"/>
</dbReference>
<dbReference type="InterPro" id="IPR011662">
    <property type="entry name" value="Secretin/TonB_short_N"/>
</dbReference>
<feature type="domain" description="Secretin/TonB short N-terminal" evidence="13">
    <location>
        <begin position="51"/>
        <end position="102"/>
    </location>
</feature>
<evidence type="ECO:0000256" key="4">
    <source>
        <dbReference type="ARBA" id="ARBA00022496"/>
    </source>
</evidence>
<evidence type="ECO:0000256" key="2">
    <source>
        <dbReference type="ARBA" id="ARBA00022448"/>
    </source>
</evidence>
<evidence type="ECO:0000256" key="5">
    <source>
        <dbReference type="ARBA" id="ARBA00022692"/>
    </source>
</evidence>
<evidence type="ECO:0000256" key="6">
    <source>
        <dbReference type="ARBA" id="ARBA00022729"/>
    </source>
</evidence>
<keyword evidence="11" id="KW-0998">Cell outer membrane</keyword>
<dbReference type="SMART" id="SM00965">
    <property type="entry name" value="STN"/>
    <property type="match status" value="1"/>
</dbReference>
<keyword evidence="9 12" id="KW-0472">Membrane</keyword>
<dbReference type="InterPro" id="IPR039426">
    <property type="entry name" value="TonB-dep_rcpt-like"/>
</dbReference>
<dbReference type="SUPFAM" id="SSF49464">
    <property type="entry name" value="Carboxypeptidase regulatory domain-like"/>
    <property type="match status" value="1"/>
</dbReference>
<evidence type="ECO:0000313" key="14">
    <source>
        <dbReference type="EMBL" id="AWO00921.1"/>
    </source>
</evidence>
<dbReference type="InterPro" id="IPR012910">
    <property type="entry name" value="Plug_dom"/>
</dbReference>
<keyword evidence="5" id="KW-0812">Transmembrane</keyword>
<evidence type="ECO:0000256" key="3">
    <source>
        <dbReference type="ARBA" id="ARBA00022452"/>
    </source>
</evidence>
<dbReference type="PANTHER" id="PTHR30069:SF29">
    <property type="entry name" value="HEMOGLOBIN AND HEMOGLOBIN-HAPTOGLOBIN-BINDING PROTEIN 1-RELATED"/>
    <property type="match status" value="1"/>
</dbReference>
<evidence type="ECO:0000256" key="7">
    <source>
        <dbReference type="ARBA" id="ARBA00023004"/>
    </source>
</evidence>
<keyword evidence="4" id="KW-0406">Ion transport</keyword>
<sequence>MSLARKLLLGLVIACIPMQVFAWNWRTKISLSLKDQPLSVACEWMEKEYGIHFSYSRDVVTMTRRVTLRVKDVPLRRVLDQLFTENGIQYKRIGDQLVLTVKHAASRTISGFVEDAVTGEKLIGATVYAPGLHTGTTSNQYGFYSLTTAKDTSSLSVSYIGYKPVSIPLKDGESRRVNIKLSPANTLQEVEVTDNLPKLQEQTQMSKVNLAVSQTKTMPRMLGEADVLRTIQAMPGVSGGMEGSSGIHVRGGSPDQNLILLDGTPVYNSTHAFGIFSVFNPDMVKNVELYKGAFPARYGGRLSSVVDISMKDGDMHEYHGEVSLGLLASKVMVEGPIAKGKTSFIVTGRRTYADLLAQQVAQQQLNLGKEGEFWLYFFDANAKINHIFSQKDRLYFSAYGGRDHLSVKRDHEFDTMNGEAKRYHEQMRFRLGWGNQAYSLRWNHIFSPRLFSNTTLNYSQFNFNTDYQYKYMALDTPRVQESDNMNGRYFSKVQNAGGKIDFDYRPNPNHAVRFGLQATYNIFQPGILRFNNISDNQQLTDTSYNDETSGGLELAVYFEDDWRIGDSVHLNLGVHASSFFVPGRSYLSVQPRLGFRYLLPRRWALKLSNTVMTQYLHLLTNSATYMPTDLWVAATDKVPPMHANQVAAGLAKTSQSGMYEVSVEGYYKTMFNVIEYNELADNFQSATRSWEDNVIVGRGWSYGGEFFLQKKKGDFRGWIGYTLAWSQRSFPNVNQGRVFPYKYDRRHDVELVLTQRLGKRWELSAQWQYASGAPLSLPVGSYEETGESSPHMPPPQEPGGEVDIVGNRNMLRMQDVHRLDLGATHVKERKKVKYTLNISLYNVYNQQNPFFYYYKRNNETRARELTMLSILPILPSVSYSIRF</sequence>
<keyword evidence="10 14" id="KW-0675">Receptor</keyword>
<evidence type="ECO:0000256" key="10">
    <source>
        <dbReference type="ARBA" id="ARBA00023170"/>
    </source>
</evidence>
<dbReference type="RefSeq" id="WP_119076886.1">
    <property type="nucleotide sequence ID" value="NZ_CP029600.1"/>
</dbReference>
<dbReference type="PANTHER" id="PTHR30069">
    <property type="entry name" value="TONB-DEPENDENT OUTER MEMBRANE RECEPTOR"/>
    <property type="match status" value="1"/>
</dbReference>
<dbReference type="InterPro" id="IPR036942">
    <property type="entry name" value="Beta-barrel_TonB_sf"/>
</dbReference>
<dbReference type="Gene3D" id="2.40.170.20">
    <property type="entry name" value="TonB-dependent receptor, beta-barrel domain"/>
    <property type="match status" value="1"/>
</dbReference>
<dbReference type="Pfam" id="PF13715">
    <property type="entry name" value="CarbopepD_reg_2"/>
    <property type="match status" value="1"/>
</dbReference>
<evidence type="ECO:0000259" key="13">
    <source>
        <dbReference type="SMART" id="SM00965"/>
    </source>
</evidence>
<keyword evidence="6" id="KW-0732">Signal</keyword>
<evidence type="ECO:0000256" key="12">
    <source>
        <dbReference type="RuleBase" id="RU003357"/>
    </source>
</evidence>
<organism evidence="14 15">
    <name type="scientific">Chitinophaga alhagiae</name>
    <dbReference type="NCBI Taxonomy" id="2203219"/>
    <lineage>
        <taxon>Bacteria</taxon>
        <taxon>Pseudomonadati</taxon>
        <taxon>Bacteroidota</taxon>
        <taxon>Chitinophagia</taxon>
        <taxon>Chitinophagales</taxon>
        <taxon>Chitinophagaceae</taxon>
        <taxon>Chitinophaga</taxon>
    </lineage>
</organism>
<dbReference type="EMBL" id="CP029600">
    <property type="protein sequence ID" value="AWO00921.1"/>
    <property type="molecule type" value="Genomic_DNA"/>
</dbReference>
<comment type="similarity">
    <text evidence="12">Belongs to the TonB-dependent receptor family.</text>
</comment>
<keyword evidence="7" id="KW-0408">Iron</keyword>
<evidence type="ECO:0000256" key="11">
    <source>
        <dbReference type="ARBA" id="ARBA00023237"/>
    </source>
</evidence>
<reference evidence="14 15" key="1">
    <citation type="submission" date="2018-05" db="EMBL/GenBank/DDBJ databases">
        <title>Chitinophaga sp. nov., isolated from rhizosphere soil of Alhagi.</title>
        <authorList>
            <person name="Liu Y."/>
        </authorList>
    </citation>
    <scope>NUCLEOTIDE SEQUENCE [LARGE SCALE GENOMIC DNA]</scope>
    <source>
        <strain evidence="14 15">T22</strain>
    </source>
</reference>
<proteinExistence type="inferred from homology"/>
<dbReference type="Pfam" id="PF07715">
    <property type="entry name" value="Plug"/>
    <property type="match status" value="1"/>
</dbReference>
<name>A0ABN5LNE4_9BACT</name>
<keyword evidence="2" id="KW-0813">Transport</keyword>
<evidence type="ECO:0000256" key="9">
    <source>
        <dbReference type="ARBA" id="ARBA00023136"/>
    </source>
</evidence>
<dbReference type="InterPro" id="IPR008969">
    <property type="entry name" value="CarboxyPept-like_regulatory"/>
</dbReference>
<evidence type="ECO:0000313" key="15">
    <source>
        <dbReference type="Proteomes" id="UP000246099"/>
    </source>
</evidence>
<accession>A0ABN5LNE4</accession>
<dbReference type="Gene3D" id="2.60.40.1120">
    <property type="entry name" value="Carboxypeptidase-like, regulatory domain"/>
    <property type="match status" value="1"/>
</dbReference>
<keyword evidence="8 12" id="KW-0798">TonB box</keyword>
<dbReference type="Proteomes" id="UP000246099">
    <property type="component" value="Chromosome"/>
</dbReference>
<evidence type="ECO:0000256" key="1">
    <source>
        <dbReference type="ARBA" id="ARBA00004571"/>
    </source>
</evidence>
<gene>
    <name evidence="14" type="ORF">DLD77_04000</name>
</gene>
<comment type="subcellular location">
    <subcellularLocation>
        <location evidence="1">Cell outer membrane</location>
        <topology evidence="1">Multi-pass membrane protein</topology>
    </subcellularLocation>
</comment>
<keyword evidence="15" id="KW-1185">Reference proteome</keyword>
<dbReference type="Pfam" id="PF07660">
    <property type="entry name" value="STN"/>
    <property type="match status" value="1"/>
</dbReference>
<dbReference type="InterPro" id="IPR037066">
    <property type="entry name" value="Plug_dom_sf"/>
</dbReference>
<evidence type="ECO:0000256" key="8">
    <source>
        <dbReference type="ARBA" id="ARBA00023077"/>
    </source>
</evidence>
<dbReference type="Gene3D" id="3.55.50.30">
    <property type="match status" value="1"/>
</dbReference>
<dbReference type="SUPFAM" id="SSF56935">
    <property type="entry name" value="Porins"/>
    <property type="match status" value="1"/>
</dbReference>
<dbReference type="Gene3D" id="2.170.130.10">
    <property type="entry name" value="TonB-dependent receptor, plug domain"/>
    <property type="match status" value="1"/>
</dbReference>
<keyword evidence="4" id="KW-0410">Iron transport</keyword>
<keyword evidence="3" id="KW-1134">Transmembrane beta strand</keyword>
<protein>
    <submittedName>
        <fullName evidence="14">TonB-dependent receptor</fullName>
    </submittedName>
</protein>
<dbReference type="Pfam" id="PF00593">
    <property type="entry name" value="TonB_dep_Rec_b-barrel"/>
    <property type="match status" value="1"/>
</dbReference>